<evidence type="ECO:0000313" key="2">
    <source>
        <dbReference type="Proteomes" id="UP000184016"/>
    </source>
</evidence>
<evidence type="ECO:0000313" key="1">
    <source>
        <dbReference type="EMBL" id="SHK58867.1"/>
    </source>
</evidence>
<keyword evidence="2" id="KW-1185">Reference proteome</keyword>
<reference evidence="2" key="1">
    <citation type="submission" date="2016-11" db="EMBL/GenBank/DDBJ databases">
        <authorList>
            <person name="Varghese N."/>
            <person name="Submissions S."/>
        </authorList>
    </citation>
    <scope>NUCLEOTIDE SEQUENCE [LARGE SCALE GENOMIC DNA]</scope>
    <source>
        <strain evidence="2">USBA-503</strain>
    </source>
</reference>
<dbReference type="AlphaFoldDB" id="A0A1M6TPK2"/>
<proteinExistence type="predicted"/>
<gene>
    <name evidence="1" type="ORF">SAMN05443507_11735</name>
</gene>
<name>A0A1M6TPK2_9BACL</name>
<protein>
    <submittedName>
        <fullName evidence="1">Uncharacterized protein</fullName>
    </submittedName>
</protein>
<organism evidence="1 2">
    <name type="scientific">Alicyclobacillus tolerans</name>
    <dbReference type="NCBI Taxonomy" id="90970"/>
    <lineage>
        <taxon>Bacteria</taxon>
        <taxon>Bacillati</taxon>
        <taxon>Bacillota</taxon>
        <taxon>Bacilli</taxon>
        <taxon>Bacillales</taxon>
        <taxon>Alicyclobacillaceae</taxon>
        <taxon>Alicyclobacillus</taxon>
    </lineage>
</organism>
<sequence>MPQSTQMGHESIAEGSGVDSTLLASGGLKAQKTQRVDYWHQGTLIALDGLPVIKDKTVYQSTPSRWGERNWSTGTYSTAGMQVCKMTTTQVNLHQCRMLRDLVVCGELTAAVGNLRISCTAREPPSGAPC</sequence>
<dbReference type="Proteomes" id="UP000184016">
    <property type="component" value="Unassembled WGS sequence"/>
</dbReference>
<dbReference type="RefSeq" id="WP_072874519.1">
    <property type="nucleotide sequence ID" value="NZ_FRAF01000017.1"/>
</dbReference>
<accession>A0A1M6TPK2</accession>
<dbReference type="EMBL" id="FRAF01000017">
    <property type="protein sequence ID" value="SHK58867.1"/>
    <property type="molecule type" value="Genomic_DNA"/>
</dbReference>